<dbReference type="RefSeq" id="XP_033536326.1">
    <property type="nucleotide sequence ID" value="XM_033678853.1"/>
</dbReference>
<reference evidence="1 3" key="1">
    <citation type="submission" date="2020-01" db="EMBL/GenBank/DDBJ databases">
        <authorList>
            <consortium name="DOE Joint Genome Institute"/>
            <person name="Haridas S."/>
            <person name="Albert R."/>
            <person name="Binder M."/>
            <person name="Bloem J."/>
            <person name="Labutti K."/>
            <person name="Salamov A."/>
            <person name="Andreopoulos B."/>
            <person name="Baker S.E."/>
            <person name="Barry K."/>
            <person name="Bills G."/>
            <person name="Bluhm B.H."/>
            <person name="Cannon C."/>
            <person name="Castanera R."/>
            <person name="Culley D.E."/>
            <person name="Daum C."/>
            <person name="Ezra D."/>
            <person name="Gonzalez J.B."/>
            <person name="Henrissat B."/>
            <person name="Kuo A."/>
            <person name="Liang C."/>
            <person name="Lipzen A."/>
            <person name="Lutzoni F."/>
            <person name="Magnuson J."/>
            <person name="Mondo S."/>
            <person name="Nolan M."/>
            <person name="Ohm R."/>
            <person name="Pangilinan J."/>
            <person name="Park H.-J."/>
            <person name="Ramirez L."/>
            <person name="Alfaro M."/>
            <person name="Sun H."/>
            <person name="Tritt A."/>
            <person name="Yoshinaga Y."/>
            <person name="Zwiers L.-H."/>
            <person name="Turgeon B.G."/>
            <person name="Goodwin S.B."/>
            <person name="Spatafora J.W."/>
            <person name="Crous P.W."/>
            <person name="Grigoriev I.V."/>
        </authorList>
    </citation>
    <scope>NUCLEOTIDE SEQUENCE</scope>
    <source>
        <strain evidence="1 3">CBS 781.70</strain>
    </source>
</reference>
<dbReference type="EMBL" id="ML975152">
    <property type="protein sequence ID" value="KAF1814695.1"/>
    <property type="molecule type" value="Genomic_DNA"/>
</dbReference>
<sequence>MSGVHRALISCPNITSLRLRVTLLGCSSWPDRWSFPFALDGKDTYPNLRTLHLEGYDFDQREWNDLQSRLGPMRWYERWADWIFSGKAFKQISFNISLSAEQREKDNLDLWLDAMDWGMVEELALADNRANYTYFFGKASKALTGLQRLQLDGGEVNETIQILKALADNGVALTNFTWTDNSNSYPQNSTLPTIAKTHGQSLLHLDVHSIEAMSTSGIVFSATEIEHLQQMPNLNHLSLNLPRNGTWPLESLSAIAGISPLRTLDLWLDIMSECRRQKTEPHHWRPYPDEVEGCTEEEQFLRPYANETTANEVFEFMRSKKLGNELESVTFWVGDWGRPWDGPLYEPSWVENRRAKISCNVVAERCVVEEGNNYWSPDNSWREMDPEK</sequence>
<name>A0A6G1G9C6_9PEZI</name>
<dbReference type="SUPFAM" id="SSF52047">
    <property type="entry name" value="RNI-like"/>
    <property type="match status" value="1"/>
</dbReference>
<accession>A0A6G1G9C6</accession>
<protein>
    <submittedName>
        <fullName evidence="1 3">Uncharacterized protein</fullName>
    </submittedName>
</protein>
<evidence type="ECO:0000313" key="3">
    <source>
        <dbReference type="RefSeq" id="XP_033536326.1"/>
    </source>
</evidence>
<dbReference type="InterPro" id="IPR032675">
    <property type="entry name" value="LRR_dom_sf"/>
</dbReference>
<keyword evidence="2" id="KW-1185">Reference proteome</keyword>
<evidence type="ECO:0000313" key="1">
    <source>
        <dbReference type="EMBL" id="KAF1814695.1"/>
    </source>
</evidence>
<reference evidence="3" key="3">
    <citation type="submission" date="2025-04" db="UniProtKB">
        <authorList>
            <consortium name="RefSeq"/>
        </authorList>
    </citation>
    <scope>IDENTIFICATION</scope>
    <source>
        <strain evidence="3">CBS 781.70</strain>
    </source>
</reference>
<dbReference type="GeneID" id="54419423"/>
<evidence type="ECO:0000313" key="2">
    <source>
        <dbReference type="Proteomes" id="UP000504638"/>
    </source>
</evidence>
<organism evidence="1">
    <name type="scientific">Eremomyces bilateralis CBS 781.70</name>
    <dbReference type="NCBI Taxonomy" id="1392243"/>
    <lineage>
        <taxon>Eukaryota</taxon>
        <taxon>Fungi</taxon>
        <taxon>Dikarya</taxon>
        <taxon>Ascomycota</taxon>
        <taxon>Pezizomycotina</taxon>
        <taxon>Dothideomycetes</taxon>
        <taxon>Dothideomycetes incertae sedis</taxon>
        <taxon>Eremomycetales</taxon>
        <taxon>Eremomycetaceae</taxon>
        <taxon>Eremomyces</taxon>
    </lineage>
</organism>
<dbReference type="Proteomes" id="UP000504638">
    <property type="component" value="Unplaced"/>
</dbReference>
<dbReference type="OrthoDB" id="3945550at2759"/>
<dbReference type="AlphaFoldDB" id="A0A6G1G9C6"/>
<gene>
    <name evidence="1 3" type="ORF">P152DRAFT_455742</name>
</gene>
<dbReference type="Gene3D" id="3.80.10.10">
    <property type="entry name" value="Ribonuclease Inhibitor"/>
    <property type="match status" value="1"/>
</dbReference>
<reference evidence="3" key="2">
    <citation type="submission" date="2020-04" db="EMBL/GenBank/DDBJ databases">
        <authorList>
            <consortium name="NCBI Genome Project"/>
        </authorList>
    </citation>
    <scope>NUCLEOTIDE SEQUENCE</scope>
    <source>
        <strain evidence="3">CBS 781.70</strain>
    </source>
</reference>
<proteinExistence type="predicted"/>